<dbReference type="Pfam" id="PF00069">
    <property type="entry name" value="Pkinase"/>
    <property type="match status" value="1"/>
</dbReference>
<evidence type="ECO:0000256" key="3">
    <source>
        <dbReference type="ARBA" id="ARBA00022777"/>
    </source>
</evidence>
<feature type="compositionally biased region" description="Basic residues" evidence="5">
    <location>
        <begin position="187"/>
        <end position="205"/>
    </location>
</feature>
<keyword evidence="1" id="KW-0808">Transferase</keyword>
<dbReference type="SUPFAM" id="SSF56112">
    <property type="entry name" value="Protein kinase-like (PK-like)"/>
    <property type="match status" value="1"/>
</dbReference>
<dbReference type="InterPro" id="IPR000719">
    <property type="entry name" value="Prot_kinase_dom"/>
</dbReference>
<keyword evidence="8" id="KW-1185">Reference proteome</keyword>
<dbReference type="PROSITE" id="PS00108">
    <property type="entry name" value="PROTEIN_KINASE_ST"/>
    <property type="match status" value="1"/>
</dbReference>
<evidence type="ECO:0000256" key="5">
    <source>
        <dbReference type="SAM" id="MobiDB-lite"/>
    </source>
</evidence>
<dbReference type="SMART" id="SM00220">
    <property type="entry name" value="S_TKc"/>
    <property type="match status" value="1"/>
</dbReference>
<keyword evidence="2" id="KW-0547">Nucleotide-binding</keyword>
<dbReference type="PROSITE" id="PS50011">
    <property type="entry name" value="PROTEIN_KINASE_DOM"/>
    <property type="match status" value="1"/>
</dbReference>
<evidence type="ECO:0000256" key="4">
    <source>
        <dbReference type="ARBA" id="ARBA00022840"/>
    </source>
</evidence>
<dbReference type="GO" id="GO:0004672">
    <property type="term" value="F:protein kinase activity"/>
    <property type="evidence" value="ECO:0007669"/>
    <property type="project" value="InterPro"/>
</dbReference>
<gene>
    <name evidence="7" type="ORF">KC01_LOCUS17663</name>
</gene>
<proteinExistence type="predicted"/>
<dbReference type="InterPro" id="IPR050538">
    <property type="entry name" value="MAP_kinase_kinase_kinase"/>
</dbReference>
<dbReference type="AlphaFoldDB" id="A0AAV2KCQ7"/>
<evidence type="ECO:0000313" key="8">
    <source>
        <dbReference type="Proteomes" id="UP001497482"/>
    </source>
</evidence>
<protein>
    <recommendedName>
        <fullName evidence="6">Protein kinase domain-containing protein</fullName>
    </recommendedName>
</protein>
<keyword evidence="4" id="KW-0067">ATP-binding</keyword>
<feature type="region of interest" description="Disordered" evidence="5">
    <location>
        <begin position="165"/>
        <end position="230"/>
    </location>
</feature>
<dbReference type="Proteomes" id="UP001497482">
    <property type="component" value="Chromosome 18"/>
</dbReference>
<dbReference type="InterPro" id="IPR011009">
    <property type="entry name" value="Kinase-like_dom_sf"/>
</dbReference>
<evidence type="ECO:0000259" key="6">
    <source>
        <dbReference type="PROSITE" id="PS50011"/>
    </source>
</evidence>
<evidence type="ECO:0000256" key="1">
    <source>
        <dbReference type="ARBA" id="ARBA00022679"/>
    </source>
</evidence>
<feature type="domain" description="Protein kinase" evidence="6">
    <location>
        <begin position="373"/>
        <end position="625"/>
    </location>
</feature>
<accession>A0AAV2KCQ7</accession>
<dbReference type="GO" id="GO:0007249">
    <property type="term" value="P:canonical NF-kappaB signal transduction"/>
    <property type="evidence" value="ECO:0007669"/>
    <property type="project" value="TreeGrafter"/>
</dbReference>
<dbReference type="GO" id="GO:0005524">
    <property type="term" value="F:ATP binding"/>
    <property type="evidence" value="ECO:0007669"/>
    <property type="project" value="UniProtKB-KW"/>
</dbReference>
<dbReference type="Gene3D" id="3.30.200.20">
    <property type="entry name" value="Phosphorylase Kinase, domain 1"/>
    <property type="match status" value="1"/>
</dbReference>
<evidence type="ECO:0000313" key="7">
    <source>
        <dbReference type="EMBL" id="CAL1587735.1"/>
    </source>
</evidence>
<dbReference type="Gene3D" id="1.10.510.10">
    <property type="entry name" value="Transferase(Phosphotransferase) domain 1"/>
    <property type="match status" value="1"/>
</dbReference>
<sequence length="891" mass="99290">MACSQRSFLSNFILADAAVLQCYRRCFDFDRCASSRRLLVGSSLQGPLDEMAVRQRIFNSTSPFSGTSQVELKGSFPVTASEQDTEDEDEDANIDKRNLTQFTPLLQKLWTYGTAEQIGEGPLKTSSFIAQAECETQDSQEFSPSYSECYVPSPNCFTIRHSSEPNNVASPAPASIQELSGPSAHNAARKKARKKQRRKSKKKNEKKTEERHRQRVPSGVPEQESGSSLRWTQEESFSGCSSDLSSSCCSSVECSEVQSAQTFYSKPVYNISSAVPWTAPVPACGFLGSYGQESDSDSSSSVGDCSLALAGLRGSVSQGDPCFAGPFFKDLEKDVQEQEEELSTFYSDTNEGLIFYKETIHPVDSEYREGREYIFTDFIKEGSYGEVHKARDVNTGFTFAAKKIALKRFNSEEVGAWSALRSSRVVELFGVVREGPNVVLFMDHKAGSLGQLISERGRLPEDLSLHYQCQVFTALEYLVKKRVAHLDMKADNVLLSADGRDTFLCDFGHAERLDKQGHSLSRSRELKGTETHMAPEIVKGEARGAKADVWSSCCMFLHMLNGRQPWTRYYTCRLYLKIANEPPPLREIPPDCSALTVEVFKAGLHKDPGKRASASDLKMKTARALQEVGGLTSSVKGPYTEPLFNVNKPPDNFLHDSVQDTRERPGSDKVWSLDKPKRGIGDDNPHSGPLDLCHKEPLIESPQKTRDRETPVPELELRKLERDFYLSSLSQLHPAEMQEQLLSCIGSDYSSRDPWEKKDSGRWSLSPGDDFSSGVYSCSSLTDGQVFSMDFLCPSQFPPPCCFEGVDVCIKDFSRKSIQIREVRRVTVGHIATGISDQISERVFTLETHTGQGISHTEEVLESGLDLCCTAAPDFSPTWRWRVKDGFLETR</sequence>
<organism evidence="7 8">
    <name type="scientific">Knipowitschia caucasica</name>
    <name type="common">Caucasian dwarf goby</name>
    <name type="synonym">Pomatoschistus caucasicus</name>
    <dbReference type="NCBI Taxonomy" id="637954"/>
    <lineage>
        <taxon>Eukaryota</taxon>
        <taxon>Metazoa</taxon>
        <taxon>Chordata</taxon>
        <taxon>Craniata</taxon>
        <taxon>Vertebrata</taxon>
        <taxon>Euteleostomi</taxon>
        <taxon>Actinopterygii</taxon>
        <taxon>Neopterygii</taxon>
        <taxon>Teleostei</taxon>
        <taxon>Neoteleostei</taxon>
        <taxon>Acanthomorphata</taxon>
        <taxon>Gobiaria</taxon>
        <taxon>Gobiiformes</taxon>
        <taxon>Gobioidei</taxon>
        <taxon>Gobiidae</taxon>
        <taxon>Gobiinae</taxon>
        <taxon>Knipowitschia</taxon>
    </lineage>
</organism>
<name>A0AAV2KCQ7_KNICA</name>
<dbReference type="PANTHER" id="PTHR48016:SF9">
    <property type="entry name" value="MITOGEN-ACTIVATED PROTEIN KINASE KINASE KINASE 14"/>
    <property type="match status" value="1"/>
</dbReference>
<evidence type="ECO:0000256" key="2">
    <source>
        <dbReference type="ARBA" id="ARBA00022741"/>
    </source>
</evidence>
<dbReference type="InterPro" id="IPR008271">
    <property type="entry name" value="Ser/Thr_kinase_AS"/>
</dbReference>
<keyword evidence="3" id="KW-0418">Kinase</keyword>
<dbReference type="PANTHER" id="PTHR48016">
    <property type="entry name" value="MAP KINASE KINASE KINASE SSK2-RELATED-RELATED"/>
    <property type="match status" value="1"/>
</dbReference>
<feature type="region of interest" description="Disordered" evidence="5">
    <location>
        <begin position="646"/>
        <end position="692"/>
    </location>
</feature>
<feature type="compositionally biased region" description="Basic and acidic residues" evidence="5">
    <location>
        <begin position="653"/>
        <end position="685"/>
    </location>
</feature>
<reference evidence="7 8" key="1">
    <citation type="submission" date="2024-04" db="EMBL/GenBank/DDBJ databases">
        <authorList>
            <person name="Waldvogel A.-M."/>
            <person name="Schoenle A."/>
        </authorList>
    </citation>
    <scope>NUCLEOTIDE SEQUENCE [LARGE SCALE GENOMIC DNA]</scope>
</reference>
<dbReference type="EMBL" id="OZ035840">
    <property type="protein sequence ID" value="CAL1587735.1"/>
    <property type="molecule type" value="Genomic_DNA"/>
</dbReference>